<evidence type="ECO:0008006" key="4">
    <source>
        <dbReference type="Google" id="ProtNLM"/>
    </source>
</evidence>
<dbReference type="OrthoDB" id="8963689at2759"/>
<name>A0A7J5XKR2_DISMA</name>
<dbReference type="InterPro" id="IPR036875">
    <property type="entry name" value="Znf_CCHC_sf"/>
</dbReference>
<protein>
    <recommendedName>
        <fullName evidence="4">CCHC-type domain-containing protein</fullName>
    </recommendedName>
</protein>
<evidence type="ECO:0000313" key="2">
    <source>
        <dbReference type="EMBL" id="KAF3837664.1"/>
    </source>
</evidence>
<evidence type="ECO:0000313" key="3">
    <source>
        <dbReference type="Proteomes" id="UP000518266"/>
    </source>
</evidence>
<feature type="non-terminal residue" evidence="2">
    <location>
        <position position="124"/>
    </location>
</feature>
<dbReference type="Proteomes" id="UP000518266">
    <property type="component" value="Unassembled WGS sequence"/>
</dbReference>
<sequence>MHDSVESPGTVAGAVAAGSPSEGHVGVTPGVQSASAQEKPFTMPQFDPLSAHGRRSSVIGIFSSGGSWRSGMSDPTLEKSCFFCHDPGHFIADCAAWKRKQAADSKHPKGVGLINTVCPSGRAI</sequence>
<dbReference type="AlphaFoldDB" id="A0A7J5XKR2"/>
<accession>A0A7J5XKR2</accession>
<reference evidence="2 3" key="1">
    <citation type="submission" date="2020-03" db="EMBL/GenBank/DDBJ databases">
        <title>Dissostichus mawsoni Genome sequencing and assembly.</title>
        <authorList>
            <person name="Park H."/>
        </authorList>
    </citation>
    <scope>NUCLEOTIDE SEQUENCE [LARGE SCALE GENOMIC DNA]</scope>
    <source>
        <strain evidence="2">DM0001</strain>
        <tissue evidence="2">Muscle</tissue>
    </source>
</reference>
<comment type="caution">
    <text evidence="2">The sequence shown here is derived from an EMBL/GenBank/DDBJ whole genome shotgun (WGS) entry which is preliminary data.</text>
</comment>
<gene>
    <name evidence="2" type="ORF">F7725_009432</name>
</gene>
<dbReference type="SUPFAM" id="SSF57756">
    <property type="entry name" value="Retrovirus zinc finger-like domains"/>
    <property type="match status" value="1"/>
</dbReference>
<dbReference type="Gene3D" id="4.10.60.10">
    <property type="entry name" value="Zinc finger, CCHC-type"/>
    <property type="match status" value="1"/>
</dbReference>
<evidence type="ECO:0000256" key="1">
    <source>
        <dbReference type="SAM" id="MobiDB-lite"/>
    </source>
</evidence>
<proteinExistence type="predicted"/>
<dbReference type="GO" id="GO:0008270">
    <property type="term" value="F:zinc ion binding"/>
    <property type="evidence" value="ECO:0007669"/>
    <property type="project" value="InterPro"/>
</dbReference>
<keyword evidence="3" id="KW-1185">Reference proteome</keyword>
<dbReference type="GO" id="GO:0003676">
    <property type="term" value="F:nucleic acid binding"/>
    <property type="evidence" value="ECO:0007669"/>
    <property type="project" value="InterPro"/>
</dbReference>
<feature type="region of interest" description="Disordered" evidence="1">
    <location>
        <begin position="1"/>
        <end position="51"/>
    </location>
</feature>
<dbReference type="EMBL" id="JAAKFY010000022">
    <property type="protein sequence ID" value="KAF3837664.1"/>
    <property type="molecule type" value="Genomic_DNA"/>
</dbReference>
<organism evidence="2 3">
    <name type="scientific">Dissostichus mawsoni</name>
    <name type="common">Antarctic cod</name>
    <dbReference type="NCBI Taxonomy" id="36200"/>
    <lineage>
        <taxon>Eukaryota</taxon>
        <taxon>Metazoa</taxon>
        <taxon>Chordata</taxon>
        <taxon>Craniata</taxon>
        <taxon>Vertebrata</taxon>
        <taxon>Euteleostomi</taxon>
        <taxon>Actinopterygii</taxon>
        <taxon>Neopterygii</taxon>
        <taxon>Teleostei</taxon>
        <taxon>Neoteleostei</taxon>
        <taxon>Acanthomorphata</taxon>
        <taxon>Eupercaria</taxon>
        <taxon>Perciformes</taxon>
        <taxon>Notothenioidei</taxon>
        <taxon>Nototheniidae</taxon>
        <taxon>Dissostichus</taxon>
    </lineage>
</organism>